<comment type="caution">
    <text evidence="6">The sequence shown here is derived from an EMBL/GenBank/DDBJ whole genome shotgun (WGS) entry which is preliminary data.</text>
</comment>
<dbReference type="InterPro" id="IPR036388">
    <property type="entry name" value="WH-like_DNA-bd_sf"/>
</dbReference>
<keyword evidence="2" id="KW-0805">Transcription regulation</keyword>
<feature type="domain" description="HTH lysR-type" evidence="5">
    <location>
        <begin position="12"/>
        <end position="64"/>
    </location>
</feature>
<dbReference type="RefSeq" id="WP_224311617.1">
    <property type="nucleotide sequence ID" value="NZ_JAIRBM010000003.1"/>
</dbReference>
<reference evidence="6 7" key="1">
    <citation type="submission" date="2021-09" db="EMBL/GenBank/DDBJ databases">
        <title>The complete genome sequence of a new microorganism.</title>
        <authorList>
            <person name="Zi Z."/>
        </authorList>
    </citation>
    <scope>NUCLEOTIDE SEQUENCE [LARGE SCALE GENOMIC DNA]</scope>
    <source>
        <strain evidence="6 7">WGZ8</strain>
    </source>
</reference>
<dbReference type="Proteomes" id="UP000704176">
    <property type="component" value="Unassembled WGS sequence"/>
</dbReference>
<dbReference type="Gene3D" id="3.40.190.290">
    <property type="match status" value="1"/>
</dbReference>
<dbReference type="InterPro" id="IPR036390">
    <property type="entry name" value="WH_DNA-bd_sf"/>
</dbReference>
<evidence type="ECO:0000313" key="6">
    <source>
        <dbReference type="EMBL" id="MBZ6075541.1"/>
    </source>
</evidence>
<keyword evidence="7" id="KW-1185">Reference proteome</keyword>
<dbReference type="SUPFAM" id="SSF46785">
    <property type="entry name" value="Winged helix' DNA-binding domain"/>
    <property type="match status" value="1"/>
</dbReference>
<dbReference type="InterPro" id="IPR000847">
    <property type="entry name" value="LysR_HTH_N"/>
</dbReference>
<sequence>MARLDINRSGEMEVFVRAVEQSGFSAAARSLRMTPSAVSKLVARLEARLGARLVHRSTRRLQLTPEGVAFFERAKRILAEIDDAEREASFGAAPKGRVRVNSNVPFGLHHLLPLVPGFLDRYPDVRLDIVLTDQVVDLFEERADVAIRVGPLRTSQLVARKLGTSRMVVVAAPSYLSRHGTPKTPTDLEAHNRIGFNFARSFDEWPFKENDAVRTLPAVGNALAGDGETSRRMALAGVGLARLAWFHIGPDIAAGRLVPMLEAFNPGDSEDIHAVFVGQGGRLPARVRAFIDYLAETVKLPYDGAAG</sequence>
<dbReference type="SUPFAM" id="SSF53850">
    <property type="entry name" value="Periplasmic binding protein-like II"/>
    <property type="match status" value="1"/>
</dbReference>
<dbReference type="Gene3D" id="1.10.10.10">
    <property type="entry name" value="Winged helix-like DNA-binding domain superfamily/Winged helix DNA-binding domain"/>
    <property type="match status" value="1"/>
</dbReference>
<dbReference type="Pfam" id="PF03466">
    <property type="entry name" value="LysR_substrate"/>
    <property type="match status" value="1"/>
</dbReference>
<evidence type="ECO:0000313" key="7">
    <source>
        <dbReference type="Proteomes" id="UP000704176"/>
    </source>
</evidence>
<proteinExistence type="inferred from homology"/>
<comment type="similarity">
    <text evidence="1">Belongs to the LysR transcriptional regulatory family.</text>
</comment>
<protein>
    <submittedName>
        <fullName evidence="6">LysR family transcriptional regulator</fullName>
    </submittedName>
</protein>
<name>A0ABS7VK47_9HYPH</name>
<evidence type="ECO:0000256" key="4">
    <source>
        <dbReference type="ARBA" id="ARBA00023163"/>
    </source>
</evidence>
<dbReference type="Pfam" id="PF00126">
    <property type="entry name" value="HTH_1"/>
    <property type="match status" value="1"/>
</dbReference>
<evidence type="ECO:0000256" key="3">
    <source>
        <dbReference type="ARBA" id="ARBA00023125"/>
    </source>
</evidence>
<dbReference type="PROSITE" id="PS50931">
    <property type="entry name" value="HTH_LYSR"/>
    <property type="match status" value="1"/>
</dbReference>
<dbReference type="InterPro" id="IPR005119">
    <property type="entry name" value="LysR_subst-bd"/>
</dbReference>
<accession>A0ABS7VK47</accession>
<gene>
    <name evidence="6" type="ORF">K9B37_04445</name>
</gene>
<evidence type="ECO:0000256" key="1">
    <source>
        <dbReference type="ARBA" id="ARBA00009437"/>
    </source>
</evidence>
<dbReference type="PANTHER" id="PTHR30537">
    <property type="entry name" value="HTH-TYPE TRANSCRIPTIONAL REGULATOR"/>
    <property type="match status" value="1"/>
</dbReference>
<dbReference type="PANTHER" id="PTHR30537:SF71">
    <property type="entry name" value="TRANSCRIPTIONAL REGULATORY PROTEIN"/>
    <property type="match status" value="1"/>
</dbReference>
<keyword evidence="3" id="KW-0238">DNA-binding</keyword>
<dbReference type="InterPro" id="IPR058163">
    <property type="entry name" value="LysR-type_TF_proteobact-type"/>
</dbReference>
<evidence type="ECO:0000256" key="2">
    <source>
        <dbReference type="ARBA" id="ARBA00023015"/>
    </source>
</evidence>
<evidence type="ECO:0000259" key="5">
    <source>
        <dbReference type="PROSITE" id="PS50931"/>
    </source>
</evidence>
<keyword evidence="4" id="KW-0804">Transcription</keyword>
<organism evidence="6 7">
    <name type="scientific">Microvirga puerhi</name>
    <dbReference type="NCBI Taxonomy" id="2876078"/>
    <lineage>
        <taxon>Bacteria</taxon>
        <taxon>Pseudomonadati</taxon>
        <taxon>Pseudomonadota</taxon>
        <taxon>Alphaproteobacteria</taxon>
        <taxon>Hyphomicrobiales</taxon>
        <taxon>Methylobacteriaceae</taxon>
        <taxon>Microvirga</taxon>
    </lineage>
</organism>
<dbReference type="EMBL" id="JAIRBM010000003">
    <property type="protein sequence ID" value="MBZ6075541.1"/>
    <property type="molecule type" value="Genomic_DNA"/>
</dbReference>